<dbReference type="InterPro" id="IPR011042">
    <property type="entry name" value="6-blade_b-propeller_TolB-like"/>
</dbReference>
<protein>
    <recommendedName>
        <fullName evidence="4">OmpR/PhoB-type domain-containing protein</fullName>
    </recommendedName>
</protein>
<feature type="DNA-binding region" description="OmpR/PhoB-type" evidence="2">
    <location>
        <begin position="7"/>
        <end position="106"/>
    </location>
</feature>
<dbReference type="CDD" id="cd00383">
    <property type="entry name" value="trans_reg_C"/>
    <property type="match status" value="1"/>
</dbReference>
<dbReference type="SMART" id="SM00862">
    <property type="entry name" value="Trans_reg_C"/>
    <property type="match status" value="1"/>
</dbReference>
<evidence type="ECO:0000256" key="3">
    <source>
        <dbReference type="SAM" id="MobiDB-lite"/>
    </source>
</evidence>
<reference evidence="5 6" key="1">
    <citation type="submission" date="2018-01" db="EMBL/GenBank/DDBJ databases">
        <authorList>
            <person name="Paulsen S."/>
            <person name="Gram L.K."/>
        </authorList>
    </citation>
    <scope>NUCLEOTIDE SEQUENCE [LARGE SCALE GENOMIC DNA]</scope>
    <source>
        <strain evidence="5 6">S2676</strain>
    </source>
</reference>
<sequence>MSSLTDIKLTKLGTFVLDLDDQVLYCDADEVAIEPKVMALLLYLYENRDRYVSIEELHQQVWSDRIVSDTAVRSAVKKLRLILGDSDIANARYVKSVSKRGYKLVCEVAPVDSLEPDDVPPKDIQINDALPRDTSDSVKTLPAPSLDASELTSEPDKSASDRWFATWLAFATVLAMVVGWVKYDAISTFIKETQVVKVADLDQITSFNGEKLDISVSSDGRYVAFSGRTSIEDDLQVYIFDRQNGTTRQLTYNAENVVNVQFAQNDKVLVYTDAIDGNTALRLLPLTMVEPEQGQITLIEGVESIGDLSQGRHPSEVLFPMIPAGAGDSMLYALDLQSRQYSRLFTLSEPNELLYHASISPDLRQLAVLKEGQGHYHVVLLNLENREETLVYSRKAPIRHVDWKNLQTLLLLGRTSLIQLELESGEEIKLIEDKETLLRSIDSHNGTDIFLTKRALTRANRLYLEQSLGAQKQVLNIIDAEPQIVNMYYDETSDTHKWVLLLQNEIFTIGRLSLDTRKVEPYLVSKEVLELLSISHAAKGILLKQGGKLALLSMEDRQVEYITSSSEITSDAAFSMDNQHIYYGVNVAGEWEIQRYSIETKMSTLLLPEYRSIRPVGDGYIAAKAAPGDGPLYYFSDLDSDAIALNHKIDFRHICRWYVRGDLVIWSTFDTRKTYLHTLNWRTGEYSQDAHRIYAFYPTISTDAAGSKVLALSVQINDTAVVGMTIKH</sequence>
<accession>A0A5S3WIX0</accession>
<dbReference type="OrthoDB" id="5900874at2"/>
<dbReference type="SUPFAM" id="SSF82171">
    <property type="entry name" value="DPP6 N-terminal domain-like"/>
    <property type="match status" value="1"/>
</dbReference>
<dbReference type="GO" id="GO:0000160">
    <property type="term" value="P:phosphorelay signal transduction system"/>
    <property type="evidence" value="ECO:0007669"/>
    <property type="project" value="InterPro"/>
</dbReference>
<evidence type="ECO:0000256" key="2">
    <source>
        <dbReference type="PROSITE-ProRule" id="PRU01091"/>
    </source>
</evidence>
<name>A0A5S3WIX0_9GAMM</name>
<dbReference type="Gene3D" id="2.120.10.30">
    <property type="entry name" value="TolB, C-terminal domain"/>
    <property type="match status" value="1"/>
</dbReference>
<evidence type="ECO:0000256" key="1">
    <source>
        <dbReference type="ARBA" id="ARBA00023125"/>
    </source>
</evidence>
<dbReference type="PROSITE" id="PS51755">
    <property type="entry name" value="OMPR_PHOB"/>
    <property type="match status" value="1"/>
</dbReference>
<proteinExistence type="predicted"/>
<feature type="region of interest" description="Disordered" evidence="3">
    <location>
        <begin position="116"/>
        <end position="155"/>
    </location>
</feature>
<dbReference type="RefSeq" id="WP_138552266.1">
    <property type="nucleotide sequence ID" value="NZ_PNCH01000035.1"/>
</dbReference>
<evidence type="ECO:0000313" key="6">
    <source>
        <dbReference type="Proteomes" id="UP000310249"/>
    </source>
</evidence>
<dbReference type="InterPro" id="IPR011044">
    <property type="entry name" value="Quino_amine_DH_bsu"/>
</dbReference>
<dbReference type="SUPFAM" id="SSF46894">
    <property type="entry name" value="C-terminal effector domain of the bipartite response regulators"/>
    <property type="match status" value="1"/>
</dbReference>
<organism evidence="5 6">
    <name type="scientific">Pseudoalteromonas rubra</name>
    <dbReference type="NCBI Taxonomy" id="43658"/>
    <lineage>
        <taxon>Bacteria</taxon>
        <taxon>Pseudomonadati</taxon>
        <taxon>Pseudomonadota</taxon>
        <taxon>Gammaproteobacteria</taxon>
        <taxon>Alteromonadales</taxon>
        <taxon>Pseudoalteromonadaceae</taxon>
        <taxon>Pseudoalteromonas</taxon>
    </lineage>
</organism>
<dbReference type="InterPro" id="IPR001867">
    <property type="entry name" value="OmpR/PhoB-type_DNA-bd"/>
</dbReference>
<dbReference type="Proteomes" id="UP000310249">
    <property type="component" value="Unassembled WGS sequence"/>
</dbReference>
<comment type="caution">
    <text evidence="5">The sequence shown here is derived from an EMBL/GenBank/DDBJ whole genome shotgun (WGS) entry which is preliminary data.</text>
</comment>
<dbReference type="PANTHER" id="PTHR36842">
    <property type="entry name" value="PROTEIN TOLB HOMOLOG"/>
    <property type="match status" value="1"/>
</dbReference>
<dbReference type="Gene3D" id="1.10.10.10">
    <property type="entry name" value="Winged helix-like DNA-binding domain superfamily/Winged helix DNA-binding domain"/>
    <property type="match status" value="1"/>
</dbReference>
<reference evidence="6" key="2">
    <citation type="submission" date="2019-06" db="EMBL/GenBank/DDBJ databases">
        <title>Co-occurence of chitin degradation, pigmentation and bioactivity in marine Pseudoalteromonas.</title>
        <authorList>
            <person name="Sonnenschein E.C."/>
            <person name="Bech P.K."/>
        </authorList>
    </citation>
    <scope>NUCLEOTIDE SEQUENCE [LARGE SCALE GENOMIC DNA]</scope>
    <source>
        <strain evidence="6">S2676</strain>
    </source>
</reference>
<dbReference type="EMBL" id="PNCI01000042">
    <property type="protein sequence ID" value="TMP26708.1"/>
    <property type="molecule type" value="Genomic_DNA"/>
</dbReference>
<evidence type="ECO:0000313" key="5">
    <source>
        <dbReference type="EMBL" id="TMP26708.1"/>
    </source>
</evidence>
<dbReference type="SUPFAM" id="SSF50969">
    <property type="entry name" value="YVTN repeat-like/Quinoprotein amine dehydrogenase"/>
    <property type="match status" value="1"/>
</dbReference>
<dbReference type="AlphaFoldDB" id="A0A5S3WIX0"/>
<dbReference type="PANTHER" id="PTHR36842:SF1">
    <property type="entry name" value="PROTEIN TOLB"/>
    <property type="match status" value="1"/>
</dbReference>
<dbReference type="InterPro" id="IPR016032">
    <property type="entry name" value="Sig_transdc_resp-reg_C-effctor"/>
</dbReference>
<dbReference type="GO" id="GO:0006355">
    <property type="term" value="P:regulation of DNA-templated transcription"/>
    <property type="evidence" value="ECO:0007669"/>
    <property type="project" value="InterPro"/>
</dbReference>
<dbReference type="InterPro" id="IPR036388">
    <property type="entry name" value="WH-like_DNA-bd_sf"/>
</dbReference>
<gene>
    <name evidence="5" type="ORF">CWB99_17765</name>
</gene>
<feature type="domain" description="OmpR/PhoB-type" evidence="4">
    <location>
        <begin position="7"/>
        <end position="106"/>
    </location>
</feature>
<evidence type="ECO:0000259" key="4">
    <source>
        <dbReference type="PROSITE" id="PS51755"/>
    </source>
</evidence>
<dbReference type="Pfam" id="PF00486">
    <property type="entry name" value="Trans_reg_C"/>
    <property type="match status" value="1"/>
</dbReference>
<dbReference type="GO" id="GO:0003677">
    <property type="term" value="F:DNA binding"/>
    <property type="evidence" value="ECO:0007669"/>
    <property type="project" value="UniProtKB-UniRule"/>
</dbReference>
<keyword evidence="1 2" id="KW-0238">DNA-binding</keyword>